<dbReference type="GO" id="GO:0009734">
    <property type="term" value="P:auxin-activated signaling pathway"/>
    <property type="evidence" value="ECO:0007669"/>
    <property type="project" value="UniProtKB-UniRule"/>
</dbReference>
<keyword evidence="1" id="KW-0539">Nucleus</keyword>
<comment type="caution">
    <text evidence="3">The sequence shown here is derived from an EMBL/GenBank/DDBJ whole genome shotgun (WGS) entry which is preliminary data.</text>
</comment>
<evidence type="ECO:0000313" key="4">
    <source>
        <dbReference type="Proteomes" id="UP001604336"/>
    </source>
</evidence>
<dbReference type="PANTHER" id="PTHR31734">
    <property type="entry name" value="AUXIN-RESPONSIVE PROTEIN IAA17"/>
    <property type="match status" value="1"/>
</dbReference>
<accession>A0ABD1V9F5</accession>
<comment type="subunit">
    <text evidence="1">Homodimers and heterodimers.</text>
</comment>
<evidence type="ECO:0000256" key="1">
    <source>
        <dbReference type="RuleBase" id="RU004549"/>
    </source>
</evidence>
<keyword evidence="1" id="KW-0927">Auxin signaling pathway</keyword>
<dbReference type="Gene3D" id="3.10.20.90">
    <property type="entry name" value="Phosphatidylinositol 3-kinase Catalytic Subunit, Chain A, domain 1"/>
    <property type="match status" value="1"/>
</dbReference>
<keyword evidence="1" id="KW-0804">Transcription</keyword>
<keyword evidence="1" id="KW-0678">Repressor</keyword>
<gene>
    <name evidence="3" type="ORF">Adt_07295</name>
</gene>
<evidence type="ECO:0000259" key="2">
    <source>
        <dbReference type="Pfam" id="PF02309"/>
    </source>
</evidence>
<evidence type="ECO:0000313" key="3">
    <source>
        <dbReference type="EMBL" id="KAL2533944.1"/>
    </source>
</evidence>
<sequence>MIFALLAIDEAFLAENGFNELLMVEINAADSNSSKQMQGQIKGCVHKARDEILAQIVGWPSVRSYQKNNLQPKKAESKIRMYVKCSESIFELSIGEYSERKVYRGLEYAPAYEDKDGGLRLVGDVPWMESWWLYVAVKNESFGKNNLRRRKQITQGKKKRNRVAMIYKEAEEKRAMVEVRRGLQSTVQPAMLLRRDAMFLQL</sequence>
<dbReference type="AlphaFoldDB" id="A0ABD1V9F5"/>
<comment type="similarity">
    <text evidence="1">Belongs to the Aux/IAA family.</text>
</comment>
<proteinExistence type="inferred from homology"/>
<comment type="function">
    <text evidence="1">Aux/IAA proteins are short-lived transcriptional factors that function as repressors of early auxin response genes at low auxin concentrations.</text>
</comment>
<comment type="subcellular location">
    <subcellularLocation>
        <location evidence="1">Nucleus</location>
    </subcellularLocation>
</comment>
<feature type="domain" description="AUX/IAA" evidence="2">
    <location>
        <begin position="28"/>
        <end position="77"/>
    </location>
</feature>
<dbReference type="GO" id="GO:0005634">
    <property type="term" value="C:nucleus"/>
    <property type="evidence" value="ECO:0007669"/>
    <property type="project" value="UniProtKB-SubCell"/>
</dbReference>
<keyword evidence="1" id="KW-0805">Transcription regulation</keyword>
<feature type="domain" description="AUX/IAA" evidence="2">
    <location>
        <begin position="98"/>
        <end position="127"/>
    </location>
</feature>
<name>A0ABD1V9F5_9LAMI</name>
<organism evidence="3 4">
    <name type="scientific">Abeliophyllum distichum</name>
    <dbReference type="NCBI Taxonomy" id="126358"/>
    <lineage>
        <taxon>Eukaryota</taxon>
        <taxon>Viridiplantae</taxon>
        <taxon>Streptophyta</taxon>
        <taxon>Embryophyta</taxon>
        <taxon>Tracheophyta</taxon>
        <taxon>Spermatophyta</taxon>
        <taxon>Magnoliopsida</taxon>
        <taxon>eudicotyledons</taxon>
        <taxon>Gunneridae</taxon>
        <taxon>Pentapetalae</taxon>
        <taxon>asterids</taxon>
        <taxon>lamiids</taxon>
        <taxon>Lamiales</taxon>
        <taxon>Oleaceae</taxon>
        <taxon>Forsythieae</taxon>
        <taxon>Abeliophyllum</taxon>
    </lineage>
</organism>
<dbReference type="PANTHER" id="PTHR31734:SF28">
    <property type="entry name" value="AUXIN-RESPONSIVE PROTEIN IAA13"/>
    <property type="match status" value="1"/>
</dbReference>
<dbReference type="InterPro" id="IPR003311">
    <property type="entry name" value="AUX_IAA"/>
</dbReference>
<dbReference type="Pfam" id="PF02309">
    <property type="entry name" value="AUX_IAA"/>
    <property type="match status" value="2"/>
</dbReference>
<dbReference type="Proteomes" id="UP001604336">
    <property type="component" value="Unassembled WGS sequence"/>
</dbReference>
<reference evidence="4" key="1">
    <citation type="submission" date="2024-07" db="EMBL/GenBank/DDBJ databases">
        <title>Two chromosome-level genome assemblies of Korean endemic species Abeliophyllum distichum and Forsythia ovata (Oleaceae).</title>
        <authorList>
            <person name="Jang H."/>
        </authorList>
    </citation>
    <scope>NUCLEOTIDE SEQUENCE [LARGE SCALE GENOMIC DNA]</scope>
</reference>
<dbReference type="InterPro" id="IPR033389">
    <property type="entry name" value="AUX/IAA_dom"/>
</dbReference>
<keyword evidence="4" id="KW-1185">Reference proteome</keyword>
<protein>
    <recommendedName>
        <fullName evidence="1">Auxin-responsive protein</fullName>
    </recommendedName>
</protein>
<dbReference type="EMBL" id="JBFOLK010000002">
    <property type="protein sequence ID" value="KAL2533944.1"/>
    <property type="molecule type" value="Genomic_DNA"/>
</dbReference>